<reference evidence="1 2" key="1">
    <citation type="submission" date="2023-08" db="EMBL/GenBank/DDBJ databases">
        <title>A Necator americanus chromosomal reference genome.</title>
        <authorList>
            <person name="Ilik V."/>
            <person name="Petrzelkova K.J."/>
            <person name="Pardy F."/>
            <person name="Fuh T."/>
            <person name="Niatou-Singa F.S."/>
            <person name="Gouil Q."/>
            <person name="Baker L."/>
            <person name="Ritchie M.E."/>
            <person name="Jex A.R."/>
            <person name="Gazzola D."/>
            <person name="Li H."/>
            <person name="Toshio Fujiwara R."/>
            <person name="Zhan B."/>
            <person name="Aroian R.V."/>
            <person name="Pafco B."/>
            <person name="Schwarz E.M."/>
        </authorList>
    </citation>
    <scope>NUCLEOTIDE SEQUENCE [LARGE SCALE GENOMIC DNA]</scope>
    <source>
        <strain evidence="1 2">Aroian</strain>
        <tissue evidence="1">Whole animal</tissue>
    </source>
</reference>
<protein>
    <submittedName>
        <fullName evidence="1">Uncharacterized protein</fullName>
    </submittedName>
</protein>
<name>A0ABR1ESV2_NECAM</name>
<dbReference type="EMBL" id="JAVFWL010000006">
    <property type="protein sequence ID" value="KAK6765725.1"/>
    <property type="molecule type" value="Genomic_DNA"/>
</dbReference>
<comment type="caution">
    <text evidence="1">The sequence shown here is derived from an EMBL/GenBank/DDBJ whole genome shotgun (WGS) entry which is preliminary data.</text>
</comment>
<evidence type="ECO:0000313" key="1">
    <source>
        <dbReference type="EMBL" id="KAK6765725.1"/>
    </source>
</evidence>
<gene>
    <name evidence="1" type="primary">Necator_chrX.g25728</name>
    <name evidence="1" type="ORF">RB195_025562</name>
</gene>
<proteinExistence type="predicted"/>
<keyword evidence="2" id="KW-1185">Reference proteome</keyword>
<organism evidence="1 2">
    <name type="scientific">Necator americanus</name>
    <name type="common">Human hookworm</name>
    <dbReference type="NCBI Taxonomy" id="51031"/>
    <lineage>
        <taxon>Eukaryota</taxon>
        <taxon>Metazoa</taxon>
        <taxon>Ecdysozoa</taxon>
        <taxon>Nematoda</taxon>
        <taxon>Chromadorea</taxon>
        <taxon>Rhabditida</taxon>
        <taxon>Rhabditina</taxon>
        <taxon>Rhabditomorpha</taxon>
        <taxon>Strongyloidea</taxon>
        <taxon>Ancylostomatidae</taxon>
        <taxon>Bunostominae</taxon>
        <taxon>Necator</taxon>
    </lineage>
</organism>
<evidence type="ECO:0000313" key="2">
    <source>
        <dbReference type="Proteomes" id="UP001303046"/>
    </source>
</evidence>
<sequence>MNGKSLCTMHTDFIAPSLPTCLLKIATTISQFWFMPVIWPCHVCMHTCVHPARFDPSDGQVQMSINTIEGNHPETPNARIHTKSLTYALGFPSNENSTTRLTQAYLHILGSPDCAEMVKLTATQLATQTIG</sequence>
<dbReference type="Proteomes" id="UP001303046">
    <property type="component" value="Unassembled WGS sequence"/>
</dbReference>
<accession>A0ABR1ESV2</accession>